<name>A0ABR9X936_9RHOB</name>
<protein>
    <recommendedName>
        <fullName evidence="4">Transposase</fullName>
    </recommendedName>
</protein>
<reference evidence="2 3" key="1">
    <citation type="journal article" date="2021" name="Int. J. Syst. Evol. Microbiol.">
        <title>Salipiger mangrovisoli sp. nov., isolated from mangrove soil and the proposal for the reclassification of Paraphaeobacter pallidus as Salipiger pallidus comb. nov.</title>
        <authorList>
            <person name="Du J."/>
            <person name="Liu Y."/>
            <person name="Pei T."/>
            <person name="Deng M.R."/>
            <person name="Zhu H."/>
        </authorList>
    </citation>
    <scope>NUCLEOTIDE SEQUENCE [LARGE SCALE GENOMIC DNA]</scope>
    <source>
        <strain evidence="2 3">6D45A</strain>
    </source>
</reference>
<evidence type="ECO:0000313" key="2">
    <source>
        <dbReference type="EMBL" id="MBE9640023.1"/>
    </source>
</evidence>
<evidence type="ECO:0008006" key="4">
    <source>
        <dbReference type="Google" id="ProtNLM"/>
    </source>
</evidence>
<keyword evidence="3" id="KW-1185">Reference proteome</keyword>
<proteinExistence type="predicted"/>
<accession>A0ABR9X936</accession>
<sequence length="105" mass="11258">MGGKRRNSSAELKAKATLGAIFGEQTVAERVTKHGVRQAQIDPRKQQAPDGMNGFFSGRVEAQAAGKEGEIETLRARIGRWHGGFFDLRRANEGAIGSSPPAPGR</sequence>
<dbReference type="EMBL" id="JADFFK010000025">
    <property type="protein sequence ID" value="MBE9640023.1"/>
    <property type="molecule type" value="Genomic_DNA"/>
</dbReference>
<gene>
    <name evidence="2" type="ORF">IQ782_24515</name>
</gene>
<evidence type="ECO:0000313" key="3">
    <source>
        <dbReference type="Proteomes" id="UP000607796"/>
    </source>
</evidence>
<dbReference type="RefSeq" id="WP_194137298.1">
    <property type="nucleotide sequence ID" value="NZ_JADFFK010000025.1"/>
</dbReference>
<dbReference type="Proteomes" id="UP000607796">
    <property type="component" value="Unassembled WGS sequence"/>
</dbReference>
<comment type="caution">
    <text evidence="2">The sequence shown here is derived from an EMBL/GenBank/DDBJ whole genome shotgun (WGS) entry which is preliminary data.</text>
</comment>
<evidence type="ECO:0000256" key="1">
    <source>
        <dbReference type="SAM" id="MobiDB-lite"/>
    </source>
</evidence>
<organism evidence="2 3">
    <name type="scientific">Salipiger mangrovisoli</name>
    <dbReference type="NCBI Taxonomy" id="2865933"/>
    <lineage>
        <taxon>Bacteria</taxon>
        <taxon>Pseudomonadati</taxon>
        <taxon>Pseudomonadota</taxon>
        <taxon>Alphaproteobacteria</taxon>
        <taxon>Rhodobacterales</taxon>
        <taxon>Roseobacteraceae</taxon>
        <taxon>Salipiger</taxon>
    </lineage>
</organism>
<feature type="region of interest" description="Disordered" evidence="1">
    <location>
        <begin position="36"/>
        <end position="55"/>
    </location>
</feature>